<evidence type="ECO:0000256" key="1">
    <source>
        <dbReference type="SAM" id="Coils"/>
    </source>
</evidence>
<accession>A0A9P3PU84</accession>
<protein>
    <submittedName>
        <fullName evidence="5">Uncharacterized protein</fullName>
    </submittedName>
</protein>
<organism evidence="5 6">
    <name type="scientific">Lyophyllum shimeji</name>
    <name type="common">Hon-shimeji</name>
    <name type="synonym">Tricholoma shimeji</name>
    <dbReference type="NCBI Taxonomy" id="47721"/>
    <lineage>
        <taxon>Eukaryota</taxon>
        <taxon>Fungi</taxon>
        <taxon>Dikarya</taxon>
        <taxon>Basidiomycota</taxon>
        <taxon>Agaricomycotina</taxon>
        <taxon>Agaricomycetes</taxon>
        <taxon>Agaricomycetidae</taxon>
        <taxon>Agaricales</taxon>
        <taxon>Tricholomatineae</taxon>
        <taxon>Lyophyllaceae</taxon>
        <taxon>Lyophyllum</taxon>
    </lineage>
</organism>
<dbReference type="PANTHER" id="PTHR31138">
    <property type="entry name" value="CHROMOSOME 19, WHOLE GENOME SHOTGUN SEQUENCE"/>
    <property type="match status" value="1"/>
</dbReference>
<evidence type="ECO:0000259" key="4">
    <source>
        <dbReference type="Pfam" id="PF19343"/>
    </source>
</evidence>
<evidence type="ECO:0000256" key="2">
    <source>
        <dbReference type="SAM" id="MobiDB-lite"/>
    </source>
</evidence>
<sequence length="805" mass="90220">MEKAADIVAALDAGKLPTTQQFCGFIDWLDRVGIASVEPAATDDLSAQGRLLAKRVREVLDAYKQLALDKDGDNILQEAIWHLTQGEIQPSAEVTDQATADINALRSSLRTLLSVVWGSLSSEGGNLLNDFASFTRLSLADAAELVESGAGTAKEGLRDIEQGVQSGQRMPVSGRDKKRVEEEQADAKAKWDHSMDTVKEAGDTVIDTTRKATAAAEEKKERLTSKAQEAYLRMCDRAVSDPQYREAVNTILTVLQQRTHQTLEATKNQPLSSFIHDPTPEQHVPQALDLFQKFFERLSNMSFNPLFSKLRECCNMIADDPELRKWFDDFFDLARKNLIIEGYARSEESKNKRKELRERWKMLLMEKKNEQWKNTVEEVNNELQKIQQGLEADQDLQRVRAAHAQLSEDLERGLIVASEKAQTGMEALMERATWFWQDLFRVYIPRILQSLRDIPIPRTEYKDAEIEFVLENLDISSLNLLPSHVYIRNITDVEINAPAEQGAAPRTGLGTLTRIKVDAVQLELKDVSFWYRDLAASGLSPKELTGRLKLTLPPQGVSLDVKVGLIPDNLPASDPKSRVARGHFHDVEYVKVSISDDVSMEVKESNHGVLLTMFKPIFVMRLREALEKTMAEQVRAAIEWADGIAWDVGRRREVFEDMGVVGGGPAMIAAVWSELGRLRREGKHTGVEWKATGTGVVVEQKKGDVKFAMGAEPQILSGEKKGPLGTASEPIGRKVEEVAQERLGVDVQVPERPEEMRAKAEEMTARAKGIAEESQRKAKTFKRAVEMKAQQEKKKPGWQSDAFNI</sequence>
<evidence type="ECO:0000313" key="6">
    <source>
        <dbReference type="Proteomes" id="UP001063166"/>
    </source>
</evidence>
<dbReference type="EMBL" id="BRPK01000012">
    <property type="protein sequence ID" value="GLB42990.1"/>
    <property type="molecule type" value="Genomic_DNA"/>
</dbReference>
<dbReference type="InterPro" id="IPR027842">
    <property type="entry name" value="HAM1-like_C"/>
</dbReference>
<dbReference type="Proteomes" id="UP001063166">
    <property type="component" value="Unassembled WGS sequence"/>
</dbReference>
<evidence type="ECO:0000313" key="5">
    <source>
        <dbReference type="EMBL" id="GLB42990.1"/>
    </source>
</evidence>
<feature type="domain" description="HAM1-like N-terminal" evidence="4">
    <location>
        <begin position="7"/>
        <end position="222"/>
    </location>
</feature>
<keyword evidence="1" id="KW-0175">Coiled coil</keyword>
<feature type="domain" description="HAM1-like C-terminal" evidence="3">
    <location>
        <begin position="596"/>
        <end position="721"/>
    </location>
</feature>
<feature type="domain" description="HAM1-like N-terminal" evidence="4">
    <location>
        <begin position="241"/>
        <end position="563"/>
    </location>
</feature>
<dbReference type="Pfam" id="PF14613">
    <property type="entry name" value="HAM1_C"/>
    <property type="match status" value="1"/>
</dbReference>
<dbReference type="Pfam" id="PF19343">
    <property type="entry name" value="HAM1_N"/>
    <property type="match status" value="2"/>
</dbReference>
<feature type="coiled-coil region" evidence="1">
    <location>
        <begin position="362"/>
        <end position="396"/>
    </location>
</feature>
<proteinExistence type="predicted"/>
<gene>
    <name evidence="5" type="ORF">LshimejAT787_1204390</name>
</gene>
<name>A0A9P3PU84_LYOSH</name>
<comment type="caution">
    <text evidence="5">The sequence shown here is derived from an EMBL/GenBank/DDBJ whole genome shotgun (WGS) entry which is preliminary data.</text>
</comment>
<dbReference type="PANTHER" id="PTHR31138:SF1">
    <property type="entry name" value="PDZ DOMAIN-CONTAINING PROTEIN"/>
    <property type="match status" value="1"/>
</dbReference>
<evidence type="ECO:0000259" key="3">
    <source>
        <dbReference type="Pfam" id="PF14613"/>
    </source>
</evidence>
<keyword evidence="6" id="KW-1185">Reference proteome</keyword>
<reference evidence="5" key="1">
    <citation type="submission" date="2022-07" db="EMBL/GenBank/DDBJ databases">
        <title>The genome of Lyophyllum shimeji provides insight into the initial evolution of ectomycorrhizal fungal genome.</title>
        <authorList>
            <person name="Kobayashi Y."/>
            <person name="Shibata T."/>
            <person name="Hirakawa H."/>
            <person name="Shigenobu S."/>
            <person name="Nishiyama T."/>
            <person name="Yamada A."/>
            <person name="Hasebe M."/>
            <person name="Kawaguchi M."/>
        </authorList>
    </citation>
    <scope>NUCLEOTIDE SEQUENCE</scope>
    <source>
        <strain evidence="5">AT787</strain>
    </source>
</reference>
<dbReference type="OrthoDB" id="19394at2759"/>
<dbReference type="InterPro" id="IPR045967">
    <property type="entry name" value="HAM1-like_N"/>
</dbReference>
<feature type="region of interest" description="Disordered" evidence="2">
    <location>
        <begin position="756"/>
        <end position="775"/>
    </location>
</feature>
<dbReference type="AlphaFoldDB" id="A0A9P3PU84"/>